<comment type="subcellular location">
    <subcellularLocation>
        <location evidence="1">Cell membrane</location>
        <topology evidence="1">Multi-pass membrane protein</topology>
    </subcellularLocation>
</comment>
<evidence type="ECO:0000256" key="1">
    <source>
        <dbReference type="ARBA" id="ARBA00004651"/>
    </source>
</evidence>
<keyword evidence="9" id="KW-1185">Reference proteome</keyword>
<dbReference type="EMBL" id="JBGBZN010000001">
    <property type="protein sequence ID" value="MEY9467757.1"/>
    <property type="molecule type" value="Genomic_DNA"/>
</dbReference>
<gene>
    <name evidence="8" type="ORF">ABH992_000156</name>
</gene>
<protein>
    <submittedName>
        <fullName evidence="8">MFS family arabinose efflux permease</fullName>
    </submittedName>
</protein>
<dbReference type="Proteomes" id="UP001565474">
    <property type="component" value="Unassembled WGS sequence"/>
</dbReference>
<organism evidence="8 9">
    <name type="scientific">Bradyrhizobium yuanmingense</name>
    <dbReference type="NCBI Taxonomy" id="108015"/>
    <lineage>
        <taxon>Bacteria</taxon>
        <taxon>Pseudomonadati</taxon>
        <taxon>Pseudomonadota</taxon>
        <taxon>Alphaproteobacteria</taxon>
        <taxon>Hyphomicrobiales</taxon>
        <taxon>Nitrobacteraceae</taxon>
        <taxon>Bradyrhizobium</taxon>
    </lineage>
</organism>
<dbReference type="PANTHER" id="PTHR43124">
    <property type="entry name" value="PURINE EFFLUX PUMP PBUE"/>
    <property type="match status" value="1"/>
</dbReference>
<feature type="region of interest" description="Disordered" evidence="6">
    <location>
        <begin position="113"/>
        <end position="134"/>
    </location>
</feature>
<comment type="caution">
    <text evidence="8">The sequence shown here is derived from an EMBL/GenBank/DDBJ whole genome shotgun (WGS) entry which is preliminary data.</text>
</comment>
<evidence type="ECO:0000256" key="7">
    <source>
        <dbReference type="SAM" id="Phobius"/>
    </source>
</evidence>
<evidence type="ECO:0000256" key="6">
    <source>
        <dbReference type="SAM" id="MobiDB-lite"/>
    </source>
</evidence>
<evidence type="ECO:0000256" key="4">
    <source>
        <dbReference type="ARBA" id="ARBA00022989"/>
    </source>
</evidence>
<evidence type="ECO:0000256" key="3">
    <source>
        <dbReference type="ARBA" id="ARBA00022692"/>
    </source>
</evidence>
<proteinExistence type="predicted"/>
<accession>A0ABV4G776</accession>
<evidence type="ECO:0000313" key="9">
    <source>
        <dbReference type="Proteomes" id="UP001565474"/>
    </source>
</evidence>
<keyword evidence="5 7" id="KW-0472">Membrane</keyword>
<dbReference type="InterPro" id="IPR036259">
    <property type="entry name" value="MFS_trans_sf"/>
</dbReference>
<feature type="transmembrane region" description="Helical" evidence="7">
    <location>
        <begin position="23"/>
        <end position="46"/>
    </location>
</feature>
<dbReference type="SUPFAM" id="SSF103473">
    <property type="entry name" value="MFS general substrate transporter"/>
    <property type="match status" value="1"/>
</dbReference>
<feature type="transmembrane region" description="Helical" evidence="7">
    <location>
        <begin position="85"/>
        <end position="106"/>
    </location>
</feature>
<evidence type="ECO:0000313" key="8">
    <source>
        <dbReference type="EMBL" id="MEY9467757.1"/>
    </source>
</evidence>
<keyword evidence="4 7" id="KW-1133">Transmembrane helix</keyword>
<dbReference type="InterPro" id="IPR050189">
    <property type="entry name" value="MFS_Efflux_Transporters"/>
</dbReference>
<reference evidence="8 9" key="1">
    <citation type="submission" date="2024-07" db="EMBL/GenBank/DDBJ databases">
        <title>Genomic Encyclopedia of Type Strains, Phase V (KMG-V): Genome sequencing to study the core and pangenomes of soil and plant-associated prokaryotes.</title>
        <authorList>
            <person name="Whitman W."/>
        </authorList>
    </citation>
    <scope>NUCLEOTIDE SEQUENCE [LARGE SCALE GENOMIC DNA]</scope>
    <source>
        <strain evidence="8 9">USDA 222</strain>
    </source>
</reference>
<name>A0ABV4G776_9BRAD</name>
<feature type="transmembrane region" description="Helical" evidence="7">
    <location>
        <begin position="58"/>
        <end position="79"/>
    </location>
</feature>
<keyword evidence="3 7" id="KW-0812">Transmembrane</keyword>
<evidence type="ECO:0000256" key="2">
    <source>
        <dbReference type="ARBA" id="ARBA00022475"/>
    </source>
</evidence>
<sequence>MVFLAGFALAVNAGPVAAGLALFMIGIGFALVPALQARLMAVAGHAQSLAAAMNHSAFNLSNAIGAWMGGMAISAGYGWPSTGFVGSALAAAGLMVMVLSTLLPWLCAGAKSSEAAGSRPPRAGFSSYQKQGTH</sequence>
<keyword evidence="2" id="KW-1003">Cell membrane</keyword>
<evidence type="ECO:0000256" key="5">
    <source>
        <dbReference type="ARBA" id="ARBA00023136"/>
    </source>
</evidence>
<dbReference type="PANTHER" id="PTHR43124:SF3">
    <property type="entry name" value="CHLORAMPHENICOL EFFLUX PUMP RV0191"/>
    <property type="match status" value="1"/>
</dbReference>